<evidence type="ECO:0000256" key="1">
    <source>
        <dbReference type="SAM" id="Phobius"/>
    </source>
</evidence>
<dbReference type="KEGG" id="ehn:H9Q80_04295"/>
<gene>
    <name evidence="2" type="ORF">H9Q80_04295</name>
</gene>
<sequence>MDNYFGDWLFMIFISVLFFGSYCVIRRMNIHYLKYYFIMMEIILLYVLISLVSYEEIDIMAVFTVLVYQAILIVMYKKVYRNDKSRSILYTTLKNSNFHPLFIYGIQEIPVDKLEYYVENLNVFFDLILPEKKLNYGFFMVDNGEIQITMFLLKQHIDDIDIIKQNPVMHDLQIENYNKGCQIKYCIKQSA</sequence>
<dbReference type="AlphaFoldDB" id="A0A7G9GQU6"/>
<keyword evidence="1" id="KW-0472">Membrane</keyword>
<feature type="transmembrane region" description="Helical" evidence="1">
    <location>
        <begin position="59"/>
        <end position="76"/>
    </location>
</feature>
<dbReference type="RefSeq" id="WP_117454990.1">
    <property type="nucleotide sequence ID" value="NZ_CP060636.1"/>
</dbReference>
<keyword evidence="1" id="KW-1133">Transmembrane helix</keyword>
<keyword evidence="3" id="KW-1185">Reference proteome</keyword>
<evidence type="ECO:0000313" key="2">
    <source>
        <dbReference type="EMBL" id="QNM13178.1"/>
    </source>
</evidence>
<dbReference type="Proteomes" id="UP000515856">
    <property type="component" value="Chromosome"/>
</dbReference>
<evidence type="ECO:0000313" key="3">
    <source>
        <dbReference type="Proteomes" id="UP000515856"/>
    </source>
</evidence>
<feature type="transmembrane region" description="Helical" evidence="1">
    <location>
        <begin position="32"/>
        <end position="53"/>
    </location>
</feature>
<dbReference type="EMBL" id="CP060636">
    <property type="protein sequence ID" value="QNM13178.1"/>
    <property type="molecule type" value="Genomic_DNA"/>
</dbReference>
<keyword evidence="1" id="KW-0812">Transmembrane</keyword>
<feature type="transmembrane region" description="Helical" evidence="1">
    <location>
        <begin position="6"/>
        <end position="25"/>
    </location>
</feature>
<proteinExistence type="predicted"/>
<reference evidence="2 3" key="1">
    <citation type="submission" date="2020-08" db="EMBL/GenBank/DDBJ databases">
        <authorList>
            <person name="Liu C."/>
            <person name="Sun Q."/>
        </authorList>
    </citation>
    <scope>NUCLEOTIDE SEQUENCE [LARGE SCALE GENOMIC DNA]</scope>
    <source>
        <strain evidence="2 3">NSJ-61</strain>
    </source>
</reference>
<name>A0A7G9GQU6_9FIRM</name>
<accession>A0A7G9GQU6</accession>
<organism evidence="2 3">
    <name type="scientific">[Eubacterium] hominis</name>
    <dbReference type="NCBI Taxonomy" id="2764325"/>
    <lineage>
        <taxon>Bacteria</taxon>
        <taxon>Bacillati</taxon>
        <taxon>Bacillota</taxon>
        <taxon>Erysipelotrichia</taxon>
        <taxon>Erysipelotrichales</taxon>
        <taxon>Erysipelotrichaceae</taxon>
        <taxon>Amedibacillus</taxon>
    </lineage>
</organism>
<protein>
    <submittedName>
        <fullName evidence="2">Uncharacterized protein</fullName>
    </submittedName>
</protein>